<evidence type="ECO:0000256" key="1">
    <source>
        <dbReference type="ARBA" id="ARBA00022475"/>
    </source>
</evidence>
<dbReference type="EMBL" id="JAHCVJ010000007">
    <property type="protein sequence ID" value="MBT0665832.1"/>
    <property type="molecule type" value="Genomic_DNA"/>
</dbReference>
<keyword evidence="1" id="KW-1003">Cell membrane</keyword>
<evidence type="ECO:0000259" key="5">
    <source>
        <dbReference type="PROSITE" id="PS50234"/>
    </source>
</evidence>
<dbReference type="InterPro" id="IPR002035">
    <property type="entry name" value="VWF_A"/>
</dbReference>
<keyword evidence="2" id="KW-0812">Transmembrane</keyword>
<accession>A0AAW4L8F8</accession>
<evidence type="ECO:0000256" key="2">
    <source>
        <dbReference type="ARBA" id="ARBA00022692"/>
    </source>
</evidence>
<gene>
    <name evidence="6" type="ORF">KI809_16095</name>
</gene>
<dbReference type="SUPFAM" id="SSF53300">
    <property type="entry name" value="vWA-like"/>
    <property type="match status" value="1"/>
</dbReference>
<organism evidence="6 7">
    <name type="scientific">Geoanaerobacter pelophilus</name>
    <dbReference type="NCBI Taxonomy" id="60036"/>
    <lineage>
        <taxon>Bacteria</taxon>
        <taxon>Pseudomonadati</taxon>
        <taxon>Thermodesulfobacteriota</taxon>
        <taxon>Desulfuromonadia</taxon>
        <taxon>Geobacterales</taxon>
        <taxon>Geobacteraceae</taxon>
        <taxon>Geoanaerobacter</taxon>
    </lineage>
</organism>
<dbReference type="PROSITE" id="PS50234">
    <property type="entry name" value="VWFA"/>
    <property type="match status" value="1"/>
</dbReference>
<dbReference type="PANTHER" id="PTHR22550">
    <property type="entry name" value="SPORE GERMINATION PROTEIN"/>
    <property type="match status" value="1"/>
</dbReference>
<dbReference type="SMART" id="SM00327">
    <property type="entry name" value="VWA"/>
    <property type="match status" value="1"/>
</dbReference>
<dbReference type="Pfam" id="PF00092">
    <property type="entry name" value="VWA"/>
    <property type="match status" value="1"/>
</dbReference>
<evidence type="ECO:0000256" key="3">
    <source>
        <dbReference type="ARBA" id="ARBA00022989"/>
    </source>
</evidence>
<name>A0AAW4L8F8_9BACT</name>
<protein>
    <submittedName>
        <fullName evidence="6">VWA domain-containing protein</fullName>
    </submittedName>
</protein>
<dbReference type="Proteomes" id="UP000811899">
    <property type="component" value="Unassembled WGS sequence"/>
</dbReference>
<keyword evidence="7" id="KW-1185">Reference proteome</keyword>
<sequence>MSFHDPAALLLLLPLTIIFISRLRRSNAEQIRFPAMDLLERLPITPRQRIASALPFARGAAIILMVLALARPQLLVREVSVTSRGIDLVLALDISTSMLAMDRAAGKDGKARLQIAKDVMRDFIAKRDGDRIAVVAFAARPYPVAPLTLDHQWLNSAIEQLNTGAIEDGTAVGDALLTAVNRLRTSPAKSRSVLLVTDGRNNAGAVAPAVAAQAAKALGIKVHTIGIGANGVAVFPVENPLGGITYREVKADLDVATLSDISRTTGGRFFLATDADTLGSIFREIDRLEKRPIEEKVSNSAQEMLTPLLLTAIVLMLAETIIRATWLRRVP</sequence>
<evidence type="ECO:0000256" key="4">
    <source>
        <dbReference type="ARBA" id="ARBA00023136"/>
    </source>
</evidence>
<dbReference type="InterPro" id="IPR036465">
    <property type="entry name" value="vWFA_dom_sf"/>
</dbReference>
<keyword evidence="3" id="KW-1133">Transmembrane helix</keyword>
<dbReference type="Gene3D" id="3.40.50.410">
    <property type="entry name" value="von Willebrand factor, type A domain"/>
    <property type="match status" value="1"/>
</dbReference>
<dbReference type="AlphaFoldDB" id="A0AAW4L8F8"/>
<feature type="domain" description="VWFA" evidence="5">
    <location>
        <begin position="87"/>
        <end position="285"/>
    </location>
</feature>
<evidence type="ECO:0000313" key="6">
    <source>
        <dbReference type="EMBL" id="MBT0665832.1"/>
    </source>
</evidence>
<dbReference type="InterPro" id="IPR024163">
    <property type="entry name" value="Aerotolerance_reg_N"/>
</dbReference>
<evidence type="ECO:0000313" key="7">
    <source>
        <dbReference type="Proteomes" id="UP000811899"/>
    </source>
</evidence>
<dbReference type="Pfam" id="PF07584">
    <property type="entry name" value="BatA"/>
    <property type="match status" value="1"/>
</dbReference>
<proteinExistence type="predicted"/>
<keyword evidence="4" id="KW-0472">Membrane</keyword>
<reference evidence="6 7" key="1">
    <citation type="submission" date="2021-05" db="EMBL/GenBank/DDBJ databases">
        <title>The draft genome of Geobacter pelophilus DSM 12255.</title>
        <authorList>
            <person name="Xu Z."/>
            <person name="Masuda Y."/>
            <person name="Itoh H."/>
            <person name="Senoo K."/>
        </authorList>
    </citation>
    <scope>NUCLEOTIDE SEQUENCE [LARGE SCALE GENOMIC DNA]</scope>
    <source>
        <strain evidence="6 7">DSM 12255</strain>
    </source>
</reference>
<dbReference type="RefSeq" id="WP_214172601.1">
    <property type="nucleotide sequence ID" value="NZ_JAHCVJ010000007.1"/>
</dbReference>
<dbReference type="PANTHER" id="PTHR22550:SF5">
    <property type="entry name" value="LEUCINE ZIPPER PROTEIN 4"/>
    <property type="match status" value="1"/>
</dbReference>
<dbReference type="InterPro" id="IPR050768">
    <property type="entry name" value="UPF0353/GerABKA_families"/>
</dbReference>
<comment type="caution">
    <text evidence="6">The sequence shown here is derived from an EMBL/GenBank/DDBJ whole genome shotgun (WGS) entry which is preliminary data.</text>
</comment>